<keyword evidence="2" id="KW-1185">Reference proteome</keyword>
<sequence length="41" mass="4281">MDETAVNAKIDAIAGTTGAVLAYARERGIPTSQAAREYAAR</sequence>
<dbReference type="Proteomes" id="UP001597483">
    <property type="component" value="Unassembled WGS sequence"/>
</dbReference>
<reference evidence="2" key="1">
    <citation type="journal article" date="2019" name="Int. J. Syst. Evol. Microbiol.">
        <title>The Global Catalogue of Microorganisms (GCM) 10K type strain sequencing project: providing services to taxonomists for standard genome sequencing and annotation.</title>
        <authorList>
            <consortium name="The Broad Institute Genomics Platform"/>
            <consortium name="The Broad Institute Genome Sequencing Center for Infectious Disease"/>
            <person name="Wu L."/>
            <person name="Ma J."/>
        </authorList>
    </citation>
    <scope>NUCLEOTIDE SEQUENCE [LARGE SCALE GENOMIC DNA]</scope>
    <source>
        <strain evidence="2">CGMCC 4.7641</strain>
    </source>
</reference>
<comment type="caution">
    <text evidence="1">The sequence shown here is derived from an EMBL/GenBank/DDBJ whole genome shotgun (WGS) entry which is preliminary data.</text>
</comment>
<protein>
    <submittedName>
        <fullName evidence="1">Uncharacterized protein</fullName>
    </submittedName>
</protein>
<evidence type="ECO:0000313" key="2">
    <source>
        <dbReference type="Proteomes" id="UP001597483"/>
    </source>
</evidence>
<accession>A0ABW5H2P5</accession>
<evidence type="ECO:0000313" key="1">
    <source>
        <dbReference type="EMBL" id="MFD2467490.1"/>
    </source>
</evidence>
<proteinExistence type="predicted"/>
<dbReference type="EMBL" id="JBHUKS010000005">
    <property type="protein sequence ID" value="MFD2467490.1"/>
    <property type="molecule type" value="Genomic_DNA"/>
</dbReference>
<name>A0ABW5H2P5_9PSEU</name>
<dbReference type="RefSeq" id="WP_378302259.1">
    <property type="nucleotide sequence ID" value="NZ_JBHUKS010000005.1"/>
</dbReference>
<gene>
    <name evidence="1" type="ORF">ACFSVL_08815</name>
</gene>
<organism evidence="1 2">
    <name type="scientific">Amycolatopsis silviterrae</name>
    <dbReference type="NCBI Taxonomy" id="1656914"/>
    <lineage>
        <taxon>Bacteria</taxon>
        <taxon>Bacillati</taxon>
        <taxon>Actinomycetota</taxon>
        <taxon>Actinomycetes</taxon>
        <taxon>Pseudonocardiales</taxon>
        <taxon>Pseudonocardiaceae</taxon>
        <taxon>Amycolatopsis</taxon>
    </lineage>
</organism>